<proteinExistence type="inferred from homology"/>
<dbReference type="AlphaFoldDB" id="A0A5N5WSK0"/>
<dbReference type="SUPFAM" id="SSF50249">
    <property type="entry name" value="Nucleic acid-binding proteins"/>
    <property type="match status" value="1"/>
</dbReference>
<accession>A0A5N5WSK0</accession>
<keyword evidence="2" id="KW-0436">Ligase</keyword>
<dbReference type="GO" id="GO:0005739">
    <property type="term" value="C:mitochondrion"/>
    <property type="evidence" value="ECO:0007669"/>
    <property type="project" value="TreeGrafter"/>
</dbReference>
<dbReference type="GO" id="GO:0006422">
    <property type="term" value="P:aspartyl-tRNA aminoacylation"/>
    <property type="evidence" value="ECO:0007669"/>
    <property type="project" value="TreeGrafter"/>
</dbReference>
<feature type="domain" description="Aminoacyl-transfer RNA synthetases class-II family profile" evidence="7">
    <location>
        <begin position="234"/>
        <end position="648"/>
    </location>
</feature>
<dbReference type="SUPFAM" id="SSF55681">
    <property type="entry name" value="Class II aaRS and biotin synthetases"/>
    <property type="match status" value="1"/>
</dbReference>
<keyword evidence="6 8" id="KW-0030">Aminoacyl-tRNA synthetase</keyword>
<dbReference type="InterPro" id="IPR004364">
    <property type="entry name" value="Aa-tRNA-synt_II"/>
</dbReference>
<dbReference type="PANTHER" id="PTHR22594">
    <property type="entry name" value="ASPARTYL/LYSYL-TRNA SYNTHETASE"/>
    <property type="match status" value="1"/>
</dbReference>
<dbReference type="InterPro" id="IPR012340">
    <property type="entry name" value="NA-bd_OB-fold"/>
</dbReference>
<dbReference type="OrthoDB" id="439710at2759"/>
<dbReference type="NCBIfam" id="TIGR00459">
    <property type="entry name" value="aspS_bact"/>
    <property type="match status" value="1"/>
</dbReference>
<dbReference type="PRINTS" id="PR01042">
    <property type="entry name" value="TRNASYNTHASP"/>
</dbReference>
<name>A0A5N5WSK0_9EURO</name>
<evidence type="ECO:0000256" key="5">
    <source>
        <dbReference type="ARBA" id="ARBA00022917"/>
    </source>
</evidence>
<organism evidence="8 9">
    <name type="scientific">Aspergillus leporis</name>
    <dbReference type="NCBI Taxonomy" id="41062"/>
    <lineage>
        <taxon>Eukaryota</taxon>
        <taxon>Fungi</taxon>
        <taxon>Dikarya</taxon>
        <taxon>Ascomycota</taxon>
        <taxon>Pezizomycotina</taxon>
        <taxon>Eurotiomycetes</taxon>
        <taxon>Eurotiomycetidae</taxon>
        <taxon>Eurotiales</taxon>
        <taxon>Aspergillaceae</taxon>
        <taxon>Aspergillus</taxon>
        <taxon>Aspergillus subgen. Circumdati</taxon>
    </lineage>
</organism>
<evidence type="ECO:0000313" key="9">
    <source>
        <dbReference type="Proteomes" id="UP000326565"/>
    </source>
</evidence>
<dbReference type="CDD" id="cd04321">
    <property type="entry name" value="ScAspRS_mt_like_N"/>
    <property type="match status" value="1"/>
</dbReference>
<evidence type="ECO:0000256" key="2">
    <source>
        <dbReference type="ARBA" id="ARBA00022598"/>
    </source>
</evidence>
<dbReference type="InterPro" id="IPR006195">
    <property type="entry name" value="aa-tRNA-synth_II"/>
</dbReference>
<dbReference type="EMBL" id="ML732312">
    <property type="protein sequence ID" value="KAB8070174.1"/>
    <property type="molecule type" value="Genomic_DNA"/>
</dbReference>
<sequence length="679" mass="75590">MILSRAGRLSPRLCSSYLEISNYLRSRRTGLQTGAPSHISSSRLFHTRSILHEELAINAERPHFLEQYKQAVEFPTATYDFETFLSKAAPDQEVVLHGYLGARKDLSKKLAFVRLTDPTMQHSIQLVSLARNGSLEKLKAVRANSPVAIRGKVKAKQAKGSEMEKNDPWEIQVDDLRPLNDFPNDIIMKSDTVFAPKHRFLQLRSDSDLRDALRFRAQVRNVCKAELEQCRPPFVEIETPLLFKSTPEGAREFLVPTRKRGLAYALPQSPQQYKQILMASGIPRYFQFARCFRDEDLRADRQPEFTQLDMEMSFATGEDVMRTVEGIIRRLWSTLMKDPAPSGPFRRMSYQDAMSRYGSDKPDTRFGMEISPIDHLLPVDLVSKITPLSLPTVEVFKLENKDNDSVAMTEFITQFLDSPAGAAFNNNPEGGPGIFVYDAKKPLCSLQPFGFEAAEYLNDLLELDHGDLIVLQAREKAPFTGGSTPIGDLRRALHSAAVTAGIKPAPTGFDFLWIVDFPLFSPSSESEPGQGGAAGISSTHHPFTAPKTAADVDLLLTDPTKVTADHYDLVVNGVELGGGSRRIHDATVQEFILRDILQMPAERLADFSHLLEALRTGCPPHAGLALGFDRLVAVMLGKESVRDVIAFPKIGKVGEDPMVKAPSVMTEEALGTYHLRLKE</sequence>
<dbReference type="PANTHER" id="PTHR22594:SF5">
    <property type="entry name" value="ASPARTATE--TRNA LIGASE, MITOCHONDRIAL"/>
    <property type="match status" value="1"/>
</dbReference>
<dbReference type="Gene3D" id="3.30.930.10">
    <property type="entry name" value="Bira Bifunctional Protein, Domain 2"/>
    <property type="match status" value="1"/>
</dbReference>
<dbReference type="InterPro" id="IPR004115">
    <property type="entry name" value="GAD-like_sf"/>
</dbReference>
<dbReference type="InterPro" id="IPR002312">
    <property type="entry name" value="Asp/Asn-tRNA-synth_IIb"/>
</dbReference>
<evidence type="ECO:0000256" key="6">
    <source>
        <dbReference type="ARBA" id="ARBA00023146"/>
    </source>
</evidence>
<dbReference type="InterPro" id="IPR045864">
    <property type="entry name" value="aa-tRNA-synth_II/BPL/LPL"/>
</dbReference>
<keyword evidence="4" id="KW-0067">ATP-binding</keyword>
<keyword evidence="5" id="KW-0648">Protein biosynthesis</keyword>
<dbReference type="GO" id="GO:0005524">
    <property type="term" value="F:ATP binding"/>
    <property type="evidence" value="ECO:0007669"/>
    <property type="project" value="UniProtKB-KW"/>
</dbReference>
<gene>
    <name evidence="8" type="ORF">BDV29DRAFT_38495</name>
</gene>
<dbReference type="Proteomes" id="UP000326565">
    <property type="component" value="Unassembled WGS sequence"/>
</dbReference>
<evidence type="ECO:0000256" key="3">
    <source>
        <dbReference type="ARBA" id="ARBA00022741"/>
    </source>
</evidence>
<dbReference type="GO" id="GO:0004815">
    <property type="term" value="F:aspartate-tRNA ligase activity"/>
    <property type="evidence" value="ECO:0007669"/>
    <property type="project" value="TreeGrafter"/>
</dbReference>
<comment type="similarity">
    <text evidence="1">Belongs to the class-II aminoacyl-tRNA synthetase family. Type 1 subfamily.</text>
</comment>
<evidence type="ECO:0000256" key="1">
    <source>
        <dbReference type="ARBA" id="ARBA00006303"/>
    </source>
</evidence>
<evidence type="ECO:0000256" key="4">
    <source>
        <dbReference type="ARBA" id="ARBA00022840"/>
    </source>
</evidence>
<evidence type="ECO:0000259" key="7">
    <source>
        <dbReference type="PROSITE" id="PS50862"/>
    </source>
</evidence>
<dbReference type="InterPro" id="IPR004524">
    <property type="entry name" value="Asp-tRNA-ligase_1"/>
</dbReference>
<protein>
    <submittedName>
        <fullName evidence="8">Putative aspartyl-tRNA synthetase</fullName>
    </submittedName>
</protein>
<keyword evidence="9" id="KW-1185">Reference proteome</keyword>
<dbReference type="Gene3D" id="3.30.1360.30">
    <property type="entry name" value="GAD-like domain"/>
    <property type="match status" value="1"/>
</dbReference>
<dbReference type="NCBIfam" id="NF001750">
    <property type="entry name" value="PRK00476.1"/>
    <property type="match status" value="1"/>
</dbReference>
<evidence type="ECO:0000313" key="8">
    <source>
        <dbReference type="EMBL" id="KAB8070174.1"/>
    </source>
</evidence>
<dbReference type="Pfam" id="PF00152">
    <property type="entry name" value="tRNA-synt_2"/>
    <property type="match status" value="1"/>
</dbReference>
<keyword evidence="3" id="KW-0547">Nucleotide-binding</keyword>
<reference evidence="8 9" key="1">
    <citation type="submission" date="2019-04" db="EMBL/GenBank/DDBJ databases">
        <title>Friends and foes A comparative genomics study of 23 Aspergillus species from section Flavi.</title>
        <authorList>
            <consortium name="DOE Joint Genome Institute"/>
            <person name="Kjaerbolling I."/>
            <person name="Vesth T."/>
            <person name="Frisvad J.C."/>
            <person name="Nybo J.L."/>
            <person name="Theobald S."/>
            <person name="Kildgaard S."/>
            <person name="Isbrandt T."/>
            <person name="Kuo A."/>
            <person name="Sato A."/>
            <person name="Lyhne E.K."/>
            <person name="Kogle M.E."/>
            <person name="Wiebenga A."/>
            <person name="Kun R.S."/>
            <person name="Lubbers R.J."/>
            <person name="Makela M.R."/>
            <person name="Barry K."/>
            <person name="Chovatia M."/>
            <person name="Clum A."/>
            <person name="Daum C."/>
            <person name="Haridas S."/>
            <person name="He G."/>
            <person name="LaButti K."/>
            <person name="Lipzen A."/>
            <person name="Mondo S."/>
            <person name="Riley R."/>
            <person name="Salamov A."/>
            <person name="Simmons B.A."/>
            <person name="Magnuson J.K."/>
            <person name="Henrissat B."/>
            <person name="Mortensen U.H."/>
            <person name="Larsen T.O."/>
            <person name="Devries R.P."/>
            <person name="Grigoriev I.V."/>
            <person name="Machida M."/>
            <person name="Baker S.E."/>
            <person name="Andersen M.R."/>
        </authorList>
    </citation>
    <scope>NUCLEOTIDE SEQUENCE [LARGE SCALE GENOMIC DNA]</scope>
    <source>
        <strain evidence="8 9">CBS 151.66</strain>
    </source>
</reference>
<dbReference type="PROSITE" id="PS50862">
    <property type="entry name" value="AA_TRNA_LIGASE_II"/>
    <property type="match status" value="1"/>
</dbReference>
<dbReference type="Gene3D" id="2.40.50.140">
    <property type="entry name" value="Nucleic acid-binding proteins"/>
    <property type="match status" value="1"/>
</dbReference>
<dbReference type="HAMAP" id="MF_00044">
    <property type="entry name" value="Asp_tRNA_synth_type1"/>
    <property type="match status" value="1"/>
</dbReference>